<dbReference type="Proteomes" id="UP001225646">
    <property type="component" value="Unassembled WGS sequence"/>
</dbReference>
<evidence type="ECO:0000313" key="10">
    <source>
        <dbReference type="Proteomes" id="UP001225646"/>
    </source>
</evidence>
<sequence length="408" mass="47570">MKIWSIKNLPITVILVFSLFMHLYFLIEHPGFFALFDARDAEKYHEMAWQLINEGIYGYNSDTSNAYVTPGHPLYLTAIFLIAKFFHMNEIELVKVINMFLSLSIILLIYLASKKIFKNEVVALISALLFSTYLSPLHFFRSLLTELPATFMFTLSIFVYALSFENKKVWHHILFGFVASITLMFRPTPAPLLLLAWLFILIKHRWKTAINIGLLWCIGPIFIILPWVIRNYIQFGKPYIFSSHSGNPLLAGTNPFYLDDFETYLKKAEELGLTQEEYAILRIKEGFKENFNLWFSWFTLGKTIYMFKEPASLLNYWGVFPTLIKGFYILQHFYVVIVGFLCGIIFRKNKEVLGVFLILLGYVGISNVFLPLPRYGFYIIPVLCILSGYATYKFIIFIIDFFKKRAIL</sequence>
<dbReference type="PANTHER" id="PTHR33908">
    <property type="entry name" value="MANNOSYLTRANSFERASE YKCB-RELATED"/>
    <property type="match status" value="1"/>
</dbReference>
<feature type="transmembrane region" description="Helical" evidence="8">
    <location>
        <begin position="327"/>
        <end position="346"/>
    </location>
</feature>
<accession>A0ABT9VLQ4</accession>
<name>A0ABT9VLQ4_9BACI</name>
<feature type="transmembrane region" description="Helical" evidence="8">
    <location>
        <begin position="208"/>
        <end position="229"/>
    </location>
</feature>
<evidence type="ECO:0008006" key="11">
    <source>
        <dbReference type="Google" id="ProtNLM"/>
    </source>
</evidence>
<feature type="transmembrane region" description="Helical" evidence="8">
    <location>
        <begin position="121"/>
        <end position="139"/>
    </location>
</feature>
<feature type="transmembrane region" description="Helical" evidence="8">
    <location>
        <begin position="9"/>
        <end position="27"/>
    </location>
</feature>
<dbReference type="PANTHER" id="PTHR33908:SF11">
    <property type="entry name" value="MEMBRANE PROTEIN"/>
    <property type="match status" value="1"/>
</dbReference>
<protein>
    <recommendedName>
        <fullName evidence="11">Glycosyltransferase RgtA/B/C/D-like domain-containing protein</fullName>
    </recommendedName>
</protein>
<keyword evidence="5 8" id="KW-0812">Transmembrane</keyword>
<keyword evidence="4" id="KW-0808">Transferase</keyword>
<feature type="transmembrane region" description="Helical" evidence="8">
    <location>
        <begin position="378"/>
        <end position="402"/>
    </location>
</feature>
<evidence type="ECO:0000256" key="8">
    <source>
        <dbReference type="SAM" id="Phobius"/>
    </source>
</evidence>
<evidence type="ECO:0000256" key="3">
    <source>
        <dbReference type="ARBA" id="ARBA00022676"/>
    </source>
</evidence>
<feature type="transmembrane region" description="Helical" evidence="8">
    <location>
        <begin position="93"/>
        <end position="112"/>
    </location>
</feature>
<reference evidence="9 10" key="1">
    <citation type="submission" date="2023-07" db="EMBL/GenBank/DDBJ databases">
        <title>Genomic Encyclopedia of Type Strains, Phase IV (KMG-IV): sequencing the most valuable type-strain genomes for metagenomic binning, comparative biology and taxonomic classification.</title>
        <authorList>
            <person name="Goeker M."/>
        </authorList>
    </citation>
    <scope>NUCLEOTIDE SEQUENCE [LARGE SCALE GENOMIC DNA]</scope>
    <source>
        <strain evidence="9 10">DSM 19092</strain>
    </source>
</reference>
<evidence type="ECO:0000313" key="9">
    <source>
        <dbReference type="EMBL" id="MDQ0161901.1"/>
    </source>
</evidence>
<keyword evidence="3" id="KW-0328">Glycosyltransferase</keyword>
<comment type="subcellular location">
    <subcellularLocation>
        <location evidence="1">Cell membrane</location>
        <topology evidence="1">Multi-pass membrane protein</topology>
    </subcellularLocation>
</comment>
<proteinExistence type="predicted"/>
<feature type="transmembrane region" description="Helical" evidence="8">
    <location>
        <begin position="145"/>
        <end position="162"/>
    </location>
</feature>
<keyword evidence="7 8" id="KW-0472">Membrane</keyword>
<comment type="caution">
    <text evidence="9">The sequence shown here is derived from an EMBL/GenBank/DDBJ whole genome shotgun (WGS) entry which is preliminary data.</text>
</comment>
<keyword evidence="6 8" id="KW-1133">Transmembrane helix</keyword>
<organism evidence="9 10">
    <name type="scientific">Aeribacillus alveayuensis</name>
    <dbReference type="NCBI Taxonomy" id="279215"/>
    <lineage>
        <taxon>Bacteria</taxon>
        <taxon>Bacillati</taxon>
        <taxon>Bacillota</taxon>
        <taxon>Bacilli</taxon>
        <taxon>Bacillales</taxon>
        <taxon>Bacillaceae</taxon>
        <taxon>Aeribacillus</taxon>
    </lineage>
</organism>
<evidence type="ECO:0000256" key="2">
    <source>
        <dbReference type="ARBA" id="ARBA00022475"/>
    </source>
</evidence>
<dbReference type="RefSeq" id="WP_419151479.1">
    <property type="nucleotide sequence ID" value="NZ_JAUSTR010000002.1"/>
</dbReference>
<dbReference type="EMBL" id="JAUSTR010000002">
    <property type="protein sequence ID" value="MDQ0161901.1"/>
    <property type="molecule type" value="Genomic_DNA"/>
</dbReference>
<evidence type="ECO:0000256" key="5">
    <source>
        <dbReference type="ARBA" id="ARBA00022692"/>
    </source>
</evidence>
<evidence type="ECO:0000256" key="1">
    <source>
        <dbReference type="ARBA" id="ARBA00004651"/>
    </source>
</evidence>
<feature type="transmembrane region" description="Helical" evidence="8">
    <location>
        <begin position="353"/>
        <end position="372"/>
    </location>
</feature>
<gene>
    <name evidence="9" type="ORF">J2S06_000975</name>
</gene>
<evidence type="ECO:0000256" key="6">
    <source>
        <dbReference type="ARBA" id="ARBA00022989"/>
    </source>
</evidence>
<feature type="transmembrane region" description="Helical" evidence="8">
    <location>
        <begin position="174"/>
        <end position="202"/>
    </location>
</feature>
<dbReference type="InterPro" id="IPR050297">
    <property type="entry name" value="LipidA_mod_glycosyltrf_83"/>
</dbReference>
<evidence type="ECO:0000256" key="4">
    <source>
        <dbReference type="ARBA" id="ARBA00022679"/>
    </source>
</evidence>
<keyword evidence="2" id="KW-1003">Cell membrane</keyword>
<keyword evidence="10" id="KW-1185">Reference proteome</keyword>
<evidence type="ECO:0000256" key="7">
    <source>
        <dbReference type="ARBA" id="ARBA00023136"/>
    </source>
</evidence>